<dbReference type="InterPro" id="IPR015931">
    <property type="entry name" value="Acnase/IPM_dHydase_lsu_aba_1/3"/>
</dbReference>
<sequence length="647" mass="69122">MQKNVAQKLIANHLVEGEMTPGSEVGLTVDQTLTQDATGTMVMLELEAMGLDRIKTELSVQYVDHNLLQTDEKNPDDHLFLQSAAQRFGLWFSKAGNGVSHPVHQAHFGRPGATMIGSDSHTCAAGALGMLAIGVGGLEVAMAMAGQPLYVEMPKIMGVELTGELPEWVSAKDVILEMLRRHGVKGGVGKIIEYHGPGLDNLTAMDRHVIANMGAELGATTTVFPADGAVREYLDAVGRGDEYQELLADDGATYDIEDRIDLSTLEPLIAKPSSPGNVVPVAEVAGEEVFQIVVGSSANPGLRDFAVVAEILGGQQTHSQVSVDINPTSREVLADLISGGWLKALVQSGARIHQSGCMGCIGMGQAPASGRNSLRTMPRNFPGRSGTEEDAVWLCSPETAAAAALTGRITDPRTLTQSHSIRYPHPDLPERFSTIDDMLLAPLPPDEAARVELVKGPNITSLPDSEPIADHLEVPVLLTMADNVSTDEIMPAGSRVLPYRSNIPKIAEFSFTRIDDTYPARAKEAEGGHVVIAGENYGQGSSREHAVIAPRYLGLRAVIAKSFARIHWQNLANFGILALEFDDPADYDAVSQGDIVVLDDLRASLERGKSVAATIGGREVPVHHRLSGRQVEMVLAGGRIPLTAQNS</sequence>
<dbReference type="RefSeq" id="WP_098406322.1">
    <property type="nucleotide sequence ID" value="NZ_PDJE01000001.1"/>
</dbReference>
<protein>
    <submittedName>
        <fullName evidence="6">Aconitase</fullName>
    </submittedName>
</protein>
<keyword evidence="2" id="KW-0408">Iron</keyword>
<dbReference type="Gene3D" id="3.30.499.10">
    <property type="entry name" value="Aconitase, domain 3"/>
    <property type="match status" value="2"/>
</dbReference>
<name>A0A2A9DTU8_9MICO</name>
<dbReference type="GO" id="GO:0046872">
    <property type="term" value="F:metal ion binding"/>
    <property type="evidence" value="ECO:0007669"/>
    <property type="project" value="UniProtKB-KW"/>
</dbReference>
<dbReference type="PANTHER" id="PTHR43160">
    <property type="entry name" value="ACONITATE HYDRATASE B"/>
    <property type="match status" value="1"/>
</dbReference>
<dbReference type="GO" id="GO:0003994">
    <property type="term" value="F:aconitate hydratase activity"/>
    <property type="evidence" value="ECO:0007669"/>
    <property type="project" value="TreeGrafter"/>
</dbReference>
<evidence type="ECO:0000313" key="7">
    <source>
        <dbReference type="Proteomes" id="UP000221369"/>
    </source>
</evidence>
<dbReference type="PRINTS" id="PR00415">
    <property type="entry name" value="ACONITASE"/>
</dbReference>
<evidence type="ECO:0000313" key="6">
    <source>
        <dbReference type="EMBL" id="PFG29786.1"/>
    </source>
</evidence>
<accession>A0A2A9DTU8</accession>
<dbReference type="InterPro" id="IPR036008">
    <property type="entry name" value="Aconitase_4Fe-4S_dom"/>
</dbReference>
<comment type="caution">
    <text evidence="6">The sequence shown here is derived from an EMBL/GenBank/DDBJ whole genome shotgun (WGS) entry which is preliminary data.</text>
</comment>
<proteinExistence type="predicted"/>
<evidence type="ECO:0000259" key="4">
    <source>
        <dbReference type="Pfam" id="PF00330"/>
    </source>
</evidence>
<dbReference type="NCBIfam" id="NF005558">
    <property type="entry name" value="PRK07229.1"/>
    <property type="match status" value="1"/>
</dbReference>
<dbReference type="InterPro" id="IPR000573">
    <property type="entry name" value="AconitaseA/IPMdHydase_ssu_swvl"/>
</dbReference>
<dbReference type="Proteomes" id="UP000221369">
    <property type="component" value="Unassembled WGS sequence"/>
</dbReference>
<dbReference type="InterPro" id="IPR015928">
    <property type="entry name" value="Aconitase/3IPM_dehydase_swvl"/>
</dbReference>
<reference evidence="6 7" key="1">
    <citation type="submission" date="2017-10" db="EMBL/GenBank/DDBJ databases">
        <title>Sequencing the genomes of 1000 actinobacteria strains.</title>
        <authorList>
            <person name="Klenk H.-P."/>
        </authorList>
    </citation>
    <scope>NUCLEOTIDE SEQUENCE [LARGE SCALE GENOMIC DNA]</scope>
    <source>
        <strain evidence="6 7">DSM 21798</strain>
    </source>
</reference>
<dbReference type="AlphaFoldDB" id="A0A2A9DTU8"/>
<dbReference type="InterPro" id="IPR001030">
    <property type="entry name" value="Acoase/IPM_deHydtase_lsu_aba"/>
</dbReference>
<dbReference type="GO" id="GO:0005829">
    <property type="term" value="C:cytosol"/>
    <property type="evidence" value="ECO:0007669"/>
    <property type="project" value="TreeGrafter"/>
</dbReference>
<dbReference type="GO" id="GO:0051539">
    <property type="term" value="F:4 iron, 4 sulfur cluster binding"/>
    <property type="evidence" value="ECO:0007669"/>
    <property type="project" value="TreeGrafter"/>
</dbReference>
<feature type="domain" description="Aconitase/3-isopropylmalate dehydratase large subunit alpha/beta/alpha" evidence="4">
    <location>
        <begin position="8"/>
        <end position="407"/>
    </location>
</feature>
<evidence type="ECO:0000259" key="5">
    <source>
        <dbReference type="Pfam" id="PF00694"/>
    </source>
</evidence>
<dbReference type="PANTHER" id="PTHR43160:SF3">
    <property type="entry name" value="ACONITATE HYDRATASE, MITOCHONDRIAL"/>
    <property type="match status" value="1"/>
</dbReference>
<evidence type="ECO:0000256" key="2">
    <source>
        <dbReference type="ARBA" id="ARBA00023004"/>
    </source>
</evidence>
<gene>
    <name evidence="6" type="ORF">ATJ78_0701</name>
</gene>
<dbReference type="GO" id="GO:0006099">
    <property type="term" value="P:tricarboxylic acid cycle"/>
    <property type="evidence" value="ECO:0007669"/>
    <property type="project" value="TreeGrafter"/>
</dbReference>
<dbReference type="Gene3D" id="3.20.19.10">
    <property type="entry name" value="Aconitase, domain 4"/>
    <property type="match status" value="1"/>
</dbReference>
<dbReference type="EMBL" id="PDJE01000001">
    <property type="protein sequence ID" value="PFG29786.1"/>
    <property type="molecule type" value="Genomic_DNA"/>
</dbReference>
<evidence type="ECO:0000256" key="3">
    <source>
        <dbReference type="ARBA" id="ARBA00023014"/>
    </source>
</evidence>
<feature type="domain" description="Aconitase A/isopropylmalate dehydratase small subunit swivel" evidence="5">
    <location>
        <begin position="521"/>
        <end position="583"/>
    </location>
</feature>
<keyword evidence="3" id="KW-0411">Iron-sulfur</keyword>
<dbReference type="InterPro" id="IPR050926">
    <property type="entry name" value="Aconitase/IPM_isomerase"/>
</dbReference>
<dbReference type="SUPFAM" id="SSF52016">
    <property type="entry name" value="LeuD/IlvD-like"/>
    <property type="match status" value="1"/>
</dbReference>
<dbReference type="Pfam" id="PF00694">
    <property type="entry name" value="Aconitase_C"/>
    <property type="match status" value="1"/>
</dbReference>
<organism evidence="6 7">
    <name type="scientific">Paramicrobacterium agarici</name>
    <dbReference type="NCBI Taxonomy" id="630514"/>
    <lineage>
        <taxon>Bacteria</taxon>
        <taxon>Bacillati</taxon>
        <taxon>Actinomycetota</taxon>
        <taxon>Actinomycetes</taxon>
        <taxon>Micrococcales</taxon>
        <taxon>Microbacteriaceae</taxon>
        <taxon>Paramicrobacterium</taxon>
    </lineage>
</organism>
<keyword evidence="7" id="KW-1185">Reference proteome</keyword>
<dbReference type="NCBIfam" id="TIGR01342">
    <property type="entry name" value="acon_putative"/>
    <property type="match status" value="1"/>
</dbReference>
<dbReference type="Pfam" id="PF00330">
    <property type="entry name" value="Aconitase"/>
    <property type="match status" value="1"/>
</dbReference>
<keyword evidence="1" id="KW-0479">Metal-binding</keyword>
<dbReference type="InterPro" id="IPR006250">
    <property type="entry name" value="Aconitase_put"/>
</dbReference>
<dbReference type="SUPFAM" id="SSF53732">
    <property type="entry name" value="Aconitase iron-sulfur domain"/>
    <property type="match status" value="1"/>
</dbReference>
<evidence type="ECO:0000256" key="1">
    <source>
        <dbReference type="ARBA" id="ARBA00022723"/>
    </source>
</evidence>